<evidence type="ECO:0000313" key="1">
    <source>
        <dbReference type="EMBL" id="KAA2238610.1"/>
    </source>
</evidence>
<dbReference type="Proteomes" id="UP000324611">
    <property type="component" value="Unassembled WGS sequence"/>
</dbReference>
<sequence>MRRLIEYLFLASMLFLSGPHGWERIAAWQSTADATAYSAHTAAELPTRPVASTLHQLKPWKEYFKRRPVGLNDGHEEGLVIYSCHIRPQFVYIHTRYYSQVQPFITVAIDLSDWRGPPVA</sequence>
<reference evidence="1 2" key="1">
    <citation type="submission" date="2019-09" db="EMBL/GenBank/DDBJ databases">
        <title>Chitinophaga ginsengihumi sp. nov., isolated from soil of ginseng rhizosphere.</title>
        <authorList>
            <person name="Lee J."/>
        </authorList>
    </citation>
    <scope>NUCLEOTIDE SEQUENCE [LARGE SCALE GENOMIC DNA]</scope>
    <source>
        <strain evidence="1 2">BN140078</strain>
    </source>
</reference>
<dbReference type="EMBL" id="VUOC01000004">
    <property type="protein sequence ID" value="KAA2238610.1"/>
    <property type="molecule type" value="Genomic_DNA"/>
</dbReference>
<gene>
    <name evidence="1" type="ORF">F0L74_20515</name>
</gene>
<evidence type="ECO:0000313" key="2">
    <source>
        <dbReference type="Proteomes" id="UP000324611"/>
    </source>
</evidence>
<dbReference type="AlphaFoldDB" id="A0A5B2VJA0"/>
<reference evidence="1 2" key="2">
    <citation type="submission" date="2019-09" db="EMBL/GenBank/DDBJ databases">
        <authorList>
            <person name="Jin C."/>
        </authorList>
    </citation>
    <scope>NUCLEOTIDE SEQUENCE [LARGE SCALE GENOMIC DNA]</scope>
    <source>
        <strain evidence="1 2">BN140078</strain>
    </source>
</reference>
<accession>A0A5B2VJA0</accession>
<proteinExistence type="predicted"/>
<name>A0A5B2VJA0_9BACT</name>
<protein>
    <submittedName>
        <fullName evidence="1">Uncharacterized protein</fullName>
    </submittedName>
</protein>
<keyword evidence="2" id="KW-1185">Reference proteome</keyword>
<organism evidence="1 2">
    <name type="scientific">Chitinophaga agrisoli</name>
    <dbReference type="NCBI Taxonomy" id="2607653"/>
    <lineage>
        <taxon>Bacteria</taxon>
        <taxon>Pseudomonadati</taxon>
        <taxon>Bacteroidota</taxon>
        <taxon>Chitinophagia</taxon>
        <taxon>Chitinophagales</taxon>
        <taxon>Chitinophagaceae</taxon>
        <taxon>Chitinophaga</taxon>
    </lineage>
</organism>
<comment type="caution">
    <text evidence="1">The sequence shown here is derived from an EMBL/GenBank/DDBJ whole genome shotgun (WGS) entry which is preliminary data.</text>
</comment>
<dbReference type="RefSeq" id="WP_149839789.1">
    <property type="nucleotide sequence ID" value="NZ_VUOC01000004.1"/>
</dbReference>